<evidence type="ECO:0000313" key="10">
    <source>
        <dbReference type="Proteomes" id="UP000008141"/>
    </source>
</evidence>
<dbReference type="PRINTS" id="PR00368">
    <property type="entry name" value="FADPNR"/>
</dbReference>
<dbReference type="Proteomes" id="UP000008141">
    <property type="component" value="Unassembled WGS sequence"/>
</dbReference>
<dbReference type="OrthoDB" id="10254877at2759"/>
<dbReference type="InterPro" id="IPR036188">
    <property type="entry name" value="FAD/NAD-bd_sf"/>
</dbReference>
<dbReference type="RefSeq" id="XP_005846886.1">
    <property type="nucleotide sequence ID" value="XM_005846824.1"/>
</dbReference>
<name>E1ZGN0_CHLVA</name>
<dbReference type="PROSITE" id="PS51318">
    <property type="entry name" value="TAT"/>
    <property type="match status" value="1"/>
</dbReference>
<feature type="domain" description="FAD-dependent oxidoreductase 2 FAD-binding" evidence="8">
    <location>
        <begin position="9"/>
        <end position="431"/>
    </location>
</feature>
<evidence type="ECO:0000256" key="1">
    <source>
        <dbReference type="ARBA" id="ARBA00001974"/>
    </source>
</evidence>
<dbReference type="eggNOG" id="KOG2404">
    <property type="taxonomic scope" value="Eukaryota"/>
</dbReference>
<organism evidence="10">
    <name type="scientific">Chlorella variabilis</name>
    <name type="common">Green alga</name>
    <dbReference type="NCBI Taxonomy" id="554065"/>
    <lineage>
        <taxon>Eukaryota</taxon>
        <taxon>Viridiplantae</taxon>
        <taxon>Chlorophyta</taxon>
        <taxon>core chlorophytes</taxon>
        <taxon>Trebouxiophyceae</taxon>
        <taxon>Chlorellales</taxon>
        <taxon>Chlorellaceae</taxon>
        <taxon>Chlorella clade</taxon>
        <taxon>Chlorella</taxon>
    </lineage>
</organism>
<dbReference type="InterPro" id="IPR010960">
    <property type="entry name" value="Flavocytochrome_c"/>
</dbReference>
<comment type="catalytic activity">
    <reaction evidence="5">
        <text>succinate + NAD(+) = fumarate + NADH + H(+)</text>
        <dbReference type="Rhea" id="RHEA:18281"/>
        <dbReference type="ChEBI" id="CHEBI:15378"/>
        <dbReference type="ChEBI" id="CHEBI:29806"/>
        <dbReference type="ChEBI" id="CHEBI:30031"/>
        <dbReference type="ChEBI" id="CHEBI:57540"/>
        <dbReference type="ChEBI" id="CHEBI:57945"/>
        <dbReference type="EC" id="1.3.1.6"/>
    </reaction>
</comment>
<dbReference type="GO" id="GO:0016156">
    <property type="term" value="F:fumarate reductase (NADH) activity"/>
    <property type="evidence" value="ECO:0007669"/>
    <property type="project" value="UniProtKB-EC"/>
</dbReference>
<keyword evidence="10" id="KW-1185">Reference proteome</keyword>
<dbReference type="Gene3D" id="3.50.50.60">
    <property type="entry name" value="FAD/NAD(P)-binding domain"/>
    <property type="match status" value="1"/>
</dbReference>
<dbReference type="NCBIfam" id="TIGR01813">
    <property type="entry name" value="flavo_cyto_c"/>
    <property type="match status" value="1"/>
</dbReference>
<dbReference type="STRING" id="554065.E1ZGN0"/>
<keyword evidence="3" id="KW-0274">FAD</keyword>
<dbReference type="FunFam" id="3.90.700.10:FF:000007">
    <property type="entry name" value="NADH-dependent fumarate reductase"/>
    <property type="match status" value="1"/>
</dbReference>
<evidence type="ECO:0000256" key="5">
    <source>
        <dbReference type="ARBA" id="ARBA00050832"/>
    </source>
</evidence>
<dbReference type="Pfam" id="PF00890">
    <property type="entry name" value="FAD_binding_2"/>
    <property type="match status" value="1"/>
</dbReference>
<dbReference type="GO" id="GO:0010181">
    <property type="term" value="F:FMN binding"/>
    <property type="evidence" value="ECO:0007669"/>
    <property type="project" value="InterPro"/>
</dbReference>
<dbReference type="InParanoid" id="E1ZGN0"/>
<comment type="cofactor">
    <cofactor evidence="1">
        <name>FAD</name>
        <dbReference type="ChEBI" id="CHEBI:57692"/>
    </cofactor>
</comment>
<sequence length="462" mass="47614">MTAQHPRRIVVVGSGLAGTAAALAAAESAGPDVEVVVLEKEARAGGNSMKASSGINALTPDQGDAAEAFREDTLRSGGGLSAPELVDTLVGDSQEAVGWLESQGIELSGRVQLGGHTRKRTRTSTRGPVGFSIMRALLERQAGDSRVRVVTGAKVESLLHQDGRVEGVAYVADDGSQQRLEASAVVLATGGFGASGELLRKYAPQAAELPTTNGAWAQGEGLALAQAAGASLLHLDRVQVHPTGFVDPADPASGTKFLAPEKLRGVGGILVSPEGRRFVDELTTRDKAILQQPHRQAFLLLGSDAAQQFGPALGFYVSKSLFTRHDSLAAAAEHMGAAPEVLVAEVEAYNAAAAEGRDAHGKTVFPTTIDPQAAVHVARITPVVHYTMGGVAISREAQALDASGVPVPGLFAAGEVAGGLHGANRLGGNSLLECVVFGRRAGRNAAAFVRDLLREAAGSYAS</sequence>
<protein>
    <recommendedName>
        <fullName evidence="6">fumarate reductase (NADH)</fullName>
        <ecNumber evidence="6">1.3.1.6</ecNumber>
    </recommendedName>
    <alternativeName>
        <fullName evidence="7">NADH-dependent fumarate reductase</fullName>
    </alternativeName>
</protein>
<evidence type="ECO:0000259" key="8">
    <source>
        <dbReference type="Pfam" id="PF00890"/>
    </source>
</evidence>
<evidence type="ECO:0000256" key="3">
    <source>
        <dbReference type="ARBA" id="ARBA00022827"/>
    </source>
</evidence>
<evidence type="ECO:0000313" key="9">
    <source>
        <dbReference type="EMBL" id="EFN54784.1"/>
    </source>
</evidence>
<dbReference type="InterPro" id="IPR050315">
    <property type="entry name" value="FAD-oxidoreductase_2"/>
</dbReference>
<accession>E1ZGN0</accession>
<dbReference type="PANTHER" id="PTHR43400">
    <property type="entry name" value="FUMARATE REDUCTASE"/>
    <property type="match status" value="1"/>
</dbReference>
<proteinExistence type="predicted"/>
<keyword evidence="2" id="KW-0285">Flavoprotein</keyword>
<evidence type="ECO:0000256" key="2">
    <source>
        <dbReference type="ARBA" id="ARBA00022630"/>
    </source>
</evidence>
<dbReference type="AlphaFoldDB" id="E1ZGN0"/>
<dbReference type="OMA" id="EDLWVVV"/>
<dbReference type="PANTHER" id="PTHR43400:SF7">
    <property type="entry name" value="FAD-DEPENDENT OXIDOREDUCTASE 2 FAD BINDING DOMAIN-CONTAINING PROTEIN"/>
    <property type="match status" value="1"/>
</dbReference>
<dbReference type="SUPFAM" id="SSF51905">
    <property type="entry name" value="FAD/NAD(P)-binding domain"/>
    <property type="match status" value="1"/>
</dbReference>
<dbReference type="EC" id="1.3.1.6" evidence="6"/>
<keyword evidence="4" id="KW-0560">Oxidoreductase</keyword>
<evidence type="ECO:0000256" key="7">
    <source>
        <dbReference type="ARBA" id="ARBA00077246"/>
    </source>
</evidence>
<dbReference type="SUPFAM" id="SSF56425">
    <property type="entry name" value="Succinate dehydrogenase/fumarate reductase flavoprotein, catalytic domain"/>
    <property type="match status" value="1"/>
</dbReference>
<dbReference type="GeneID" id="17354431"/>
<gene>
    <name evidence="9" type="ORF">CHLNCDRAFT_134736</name>
</gene>
<dbReference type="EMBL" id="GL433846">
    <property type="protein sequence ID" value="EFN54784.1"/>
    <property type="molecule type" value="Genomic_DNA"/>
</dbReference>
<dbReference type="InterPro" id="IPR006311">
    <property type="entry name" value="TAT_signal"/>
</dbReference>
<evidence type="ECO:0000256" key="4">
    <source>
        <dbReference type="ARBA" id="ARBA00023002"/>
    </source>
</evidence>
<dbReference type="InterPro" id="IPR003953">
    <property type="entry name" value="FAD-dep_OxRdtase_2_FAD-bd"/>
</dbReference>
<dbReference type="Gene3D" id="3.90.700.10">
    <property type="entry name" value="Succinate dehydrogenase/fumarate reductase flavoprotein, catalytic domain"/>
    <property type="match status" value="1"/>
</dbReference>
<dbReference type="KEGG" id="cvr:CHLNCDRAFT_134736"/>
<dbReference type="InterPro" id="IPR027477">
    <property type="entry name" value="Succ_DH/fumarate_Rdtase_cat_sf"/>
</dbReference>
<reference evidence="9 10" key="1">
    <citation type="journal article" date="2010" name="Plant Cell">
        <title>The Chlorella variabilis NC64A genome reveals adaptation to photosymbiosis, coevolution with viruses, and cryptic sex.</title>
        <authorList>
            <person name="Blanc G."/>
            <person name="Duncan G."/>
            <person name="Agarkova I."/>
            <person name="Borodovsky M."/>
            <person name="Gurnon J."/>
            <person name="Kuo A."/>
            <person name="Lindquist E."/>
            <person name="Lucas S."/>
            <person name="Pangilinan J."/>
            <person name="Polle J."/>
            <person name="Salamov A."/>
            <person name="Terry A."/>
            <person name="Yamada T."/>
            <person name="Dunigan D.D."/>
            <person name="Grigoriev I.V."/>
            <person name="Claverie J.M."/>
            <person name="Van Etten J.L."/>
        </authorList>
    </citation>
    <scope>NUCLEOTIDE SEQUENCE [LARGE SCALE GENOMIC DNA]</scope>
    <source>
        <strain evidence="9 10">NC64A</strain>
    </source>
</reference>
<evidence type="ECO:0000256" key="6">
    <source>
        <dbReference type="ARBA" id="ARBA00067004"/>
    </source>
</evidence>